<organism evidence="1 2">
    <name type="scientific">Kickxella alabastrina</name>
    <dbReference type="NCBI Taxonomy" id="61397"/>
    <lineage>
        <taxon>Eukaryota</taxon>
        <taxon>Fungi</taxon>
        <taxon>Fungi incertae sedis</taxon>
        <taxon>Zoopagomycota</taxon>
        <taxon>Kickxellomycotina</taxon>
        <taxon>Kickxellomycetes</taxon>
        <taxon>Kickxellales</taxon>
        <taxon>Kickxellaceae</taxon>
        <taxon>Kickxella</taxon>
    </lineage>
</organism>
<evidence type="ECO:0000313" key="1">
    <source>
        <dbReference type="EMBL" id="KAJ1901814.1"/>
    </source>
</evidence>
<comment type="caution">
    <text evidence="1">The sequence shown here is derived from an EMBL/GenBank/DDBJ whole genome shotgun (WGS) entry which is preliminary data.</text>
</comment>
<gene>
    <name evidence="1" type="ORF">LPJ66_000485</name>
</gene>
<protein>
    <submittedName>
        <fullName evidence="1">Uncharacterized protein</fullName>
    </submittedName>
</protein>
<accession>A0ACC1IVY0</accession>
<evidence type="ECO:0000313" key="2">
    <source>
        <dbReference type="Proteomes" id="UP001150581"/>
    </source>
</evidence>
<reference evidence="1" key="1">
    <citation type="submission" date="2022-07" db="EMBL/GenBank/DDBJ databases">
        <title>Phylogenomic reconstructions and comparative analyses of Kickxellomycotina fungi.</title>
        <authorList>
            <person name="Reynolds N.K."/>
            <person name="Stajich J.E."/>
            <person name="Barry K."/>
            <person name="Grigoriev I.V."/>
            <person name="Crous P."/>
            <person name="Smith M.E."/>
        </authorList>
    </citation>
    <scope>NUCLEOTIDE SEQUENCE</scope>
    <source>
        <strain evidence="1">Benny 63K</strain>
    </source>
</reference>
<dbReference type="EMBL" id="JANBPG010000014">
    <property type="protein sequence ID" value="KAJ1901814.1"/>
    <property type="molecule type" value="Genomic_DNA"/>
</dbReference>
<keyword evidence="2" id="KW-1185">Reference proteome</keyword>
<dbReference type="Proteomes" id="UP001150581">
    <property type="component" value="Unassembled WGS sequence"/>
</dbReference>
<name>A0ACC1IVY0_9FUNG</name>
<proteinExistence type="predicted"/>
<sequence>MKVLAYLSLLLTGTSMLAANAMAAGQSKYNKRLETSRAAEIKGAILLKNAKATTCELALVSNLVGFVSANCLDFTGNTTDLDASTKYQVLISDGKTTSLGTFDVDSITVHPSYDPVSFANNLALLKFNTGSPIEFKNYIAANRAEWTSNMYVRRGVTANTVNGLMEPQAVIASSDATSKCALVSTLYGGNLNDLMCTEQVLVANEGNKTCLSPYGAVYGVRDPDLAIAGLYSHSVLVGGDNLCEATSVCNFYTVLSNFLEWGGDVAESTIYLYVADNNYINNFRPSYEMMVPPGKPTIEGVVIGGNLNGLTVIGTVAKASESASSAAETLSSSSPIGPSSTPSSSTPSSSAKPSSEPSSSEPSSSADKKETASASVAATTASTPNSTANTASLEQQDTGKKTNMTTILIIAGVGILVIAIICFIIYKRWKNKRRPKQTYRTELNNDDFDAGYQEDNGGHIDHLNTGISQGRSRRPVDSYDERYAGTYEKGKNEHFTDYKMNSGKDRREYD</sequence>